<evidence type="ECO:0000256" key="1">
    <source>
        <dbReference type="ARBA" id="ARBA00000885"/>
    </source>
</evidence>
<feature type="domain" description="WW" evidence="13">
    <location>
        <begin position="239"/>
        <end position="272"/>
    </location>
</feature>
<dbReference type="Pfam" id="PF00168">
    <property type="entry name" value="C2"/>
    <property type="match status" value="1"/>
</dbReference>
<dbReference type="FunCoup" id="A0A1Y2EM15">
    <property type="interactions" value="425"/>
</dbReference>
<reference evidence="15 16" key="1">
    <citation type="submission" date="2016-07" db="EMBL/GenBank/DDBJ databases">
        <title>Pervasive Adenine N6-methylation of Active Genes in Fungi.</title>
        <authorList>
            <consortium name="DOE Joint Genome Institute"/>
            <person name="Mondo S.J."/>
            <person name="Dannebaum R.O."/>
            <person name="Kuo R.C."/>
            <person name="Labutti K."/>
            <person name="Haridas S."/>
            <person name="Kuo A."/>
            <person name="Salamov A."/>
            <person name="Ahrendt S.R."/>
            <person name="Lipzen A."/>
            <person name="Sullivan W."/>
            <person name="Andreopoulos W.B."/>
            <person name="Clum A."/>
            <person name="Lindquist E."/>
            <person name="Daum C."/>
            <person name="Ramamoorthy G.K."/>
            <person name="Gryganskyi A."/>
            <person name="Culley D."/>
            <person name="Magnuson J.K."/>
            <person name="James T.Y."/>
            <person name="O'Malley M.A."/>
            <person name="Stajich J.E."/>
            <person name="Spatafora J.W."/>
            <person name="Visel A."/>
            <person name="Grigoriev I.V."/>
        </authorList>
    </citation>
    <scope>NUCLEOTIDE SEQUENCE [LARGE SCALE GENOMIC DNA]</scope>
    <source>
        <strain evidence="15 16">62-1032</strain>
    </source>
</reference>
<evidence type="ECO:0000256" key="3">
    <source>
        <dbReference type="ARBA" id="ARBA00004906"/>
    </source>
</evidence>
<feature type="domain" description="HECT" evidence="14">
    <location>
        <begin position="507"/>
        <end position="840"/>
    </location>
</feature>
<dbReference type="InterPro" id="IPR035892">
    <property type="entry name" value="C2_domain_sf"/>
</dbReference>
<dbReference type="Pfam" id="PF00632">
    <property type="entry name" value="HECT"/>
    <property type="match status" value="1"/>
</dbReference>
<sequence>MSGGLVAPSADRVKKIRITVVAADSLAKRDVFRLPDPFAVVTVDGEQTNTTTAIKKTLNPYWNESFDVNVKDSSVVTVQIFDQKKFKKKDQGFLGVINIPIATALDLDLGGDDTLTRDLKRSNDQLAVHGKLIVHLSTNVTGAIRTPSAARPAASTSGSTGADSNNASTASINAPSTSTTNAASTSTPASPSTEAPPNISTPSAVASSTPGTASSSSNTATSGAAAANRDFNAREDQYGPLPAGWERRVDHLGRTYYVDHTTRSTTWTRPQRDTASAAAAAATTSAASASGGDGARGRTTADEFLGTGDNASTAGSTTSTVPSMTTGTSASTAPSSAGQPGAAAAAATGGAASSTTQGTGPLPAGWEQRFTPEGRPYFVDHNTRTTTWVDPRRQQLLRVMGPNGNNLTVQPQSVSQLGPLPSGWEMRLTSTARVYFVDHNTKTTTWDDPRLPSSLDQNVPQYKRDFRRKLIYFRSQPALRPSPGQCHVKVRRSHIFEDSYAEIMRQTPNDLKKRLMIKFDGEDGLDYGGLSREFFFLLSHEMFNPFYCLFEYSAHDNYTLQINPNSSINPEHLNYFKFIGRVLSLAVFHRRFLDAYFITALYKMVLKKKITLVDMESVDAEVFRSLTWMLENDITDVLDNTFSAEDDRFGETVTIDLKPGGQEIAVTNENKKEYVQLITEWRIQKRVEDQFKAFLAGFNELIPQELINVFDERELELLIGGMSEIDVDDWMKHTDYRGYQQGDEVVQWFWKAVKAWPAEKKSRLLQFSTGTSRIPVNGFKDLQGSDGPRRFTLEKSGEISQLPKSHTCFNRLDLPPYPNYETLDQKLSFAVENTLGFGQE</sequence>
<dbReference type="InterPro" id="IPR050409">
    <property type="entry name" value="E3_ubiq-protein_ligase"/>
</dbReference>
<feature type="compositionally biased region" description="Low complexity" evidence="11">
    <location>
        <begin position="273"/>
        <end position="290"/>
    </location>
</feature>
<comment type="catalytic activity">
    <reaction evidence="1 8">
        <text>S-ubiquitinyl-[E2 ubiquitin-conjugating enzyme]-L-cysteine + [acceptor protein]-L-lysine = [E2 ubiquitin-conjugating enzyme]-L-cysteine + N(6)-ubiquitinyl-[acceptor protein]-L-lysine.</text>
        <dbReference type="EC" id="2.3.2.26"/>
    </reaction>
</comment>
<dbReference type="GO" id="GO:0006511">
    <property type="term" value="P:ubiquitin-dependent protein catabolic process"/>
    <property type="evidence" value="ECO:0007669"/>
    <property type="project" value="InterPro"/>
</dbReference>
<dbReference type="Gene3D" id="2.60.40.150">
    <property type="entry name" value="C2 domain"/>
    <property type="match status" value="1"/>
</dbReference>
<keyword evidence="4" id="KW-0963">Cytoplasm</keyword>
<evidence type="ECO:0000256" key="7">
    <source>
        <dbReference type="ARBA" id="ARBA00022786"/>
    </source>
</evidence>
<dbReference type="CDD" id="cd00078">
    <property type="entry name" value="HECTc"/>
    <property type="match status" value="1"/>
</dbReference>
<evidence type="ECO:0000256" key="4">
    <source>
        <dbReference type="ARBA" id="ARBA00022490"/>
    </source>
</evidence>
<organism evidence="15 16">
    <name type="scientific">Leucosporidium creatinivorum</name>
    <dbReference type="NCBI Taxonomy" id="106004"/>
    <lineage>
        <taxon>Eukaryota</taxon>
        <taxon>Fungi</taxon>
        <taxon>Dikarya</taxon>
        <taxon>Basidiomycota</taxon>
        <taxon>Pucciniomycotina</taxon>
        <taxon>Microbotryomycetes</taxon>
        <taxon>Leucosporidiales</taxon>
        <taxon>Leucosporidium</taxon>
    </lineage>
</organism>
<dbReference type="GO" id="GO:0007034">
    <property type="term" value="P:vacuolar transport"/>
    <property type="evidence" value="ECO:0007669"/>
    <property type="project" value="UniProtKB-ARBA"/>
</dbReference>
<dbReference type="FunFam" id="2.20.70.10:FF:000011">
    <property type="entry name" value="E3 ubiquitin-protein ligase"/>
    <property type="match status" value="1"/>
</dbReference>
<dbReference type="EMBL" id="MCGR01000051">
    <property type="protein sequence ID" value="ORY72603.1"/>
    <property type="molecule type" value="Genomic_DNA"/>
</dbReference>
<dbReference type="Gene3D" id="3.30.2160.10">
    <property type="entry name" value="Hect, E3 ligase catalytic domain"/>
    <property type="match status" value="1"/>
</dbReference>
<keyword evidence="16" id="KW-1185">Reference proteome</keyword>
<feature type="active site" description="Glycyl thioester intermediate" evidence="9 10">
    <location>
        <position position="808"/>
    </location>
</feature>
<dbReference type="PANTHER" id="PTHR11254">
    <property type="entry name" value="HECT DOMAIN UBIQUITIN-PROTEIN LIGASE"/>
    <property type="match status" value="1"/>
</dbReference>
<dbReference type="Gene3D" id="3.90.1750.10">
    <property type="entry name" value="Hect, E3 ligase catalytic domains"/>
    <property type="match status" value="1"/>
</dbReference>
<dbReference type="SUPFAM" id="SSF49562">
    <property type="entry name" value="C2 domain (Calcium/lipid-binding domain, CaLB)"/>
    <property type="match status" value="1"/>
</dbReference>
<dbReference type="Pfam" id="PF00397">
    <property type="entry name" value="WW"/>
    <property type="match status" value="3"/>
</dbReference>
<dbReference type="GO" id="GO:0061630">
    <property type="term" value="F:ubiquitin protein ligase activity"/>
    <property type="evidence" value="ECO:0007669"/>
    <property type="project" value="UniProtKB-EC"/>
</dbReference>
<dbReference type="InParanoid" id="A0A1Y2EM15"/>
<feature type="domain" description="C2" evidence="12">
    <location>
        <begin position="1"/>
        <end position="115"/>
    </location>
</feature>
<gene>
    <name evidence="15" type="ORF">BCR35DRAFT_307630</name>
</gene>
<feature type="region of interest" description="Disordered" evidence="11">
    <location>
        <begin position="146"/>
        <end position="242"/>
    </location>
</feature>
<accession>A0A1Y2EM15</accession>
<dbReference type="GO" id="GO:0006886">
    <property type="term" value="P:intracellular protein transport"/>
    <property type="evidence" value="ECO:0007669"/>
    <property type="project" value="UniProtKB-ARBA"/>
</dbReference>
<dbReference type="UniPathway" id="UPA00143"/>
<evidence type="ECO:0000256" key="10">
    <source>
        <dbReference type="PROSITE-ProRule" id="PRU00104"/>
    </source>
</evidence>
<dbReference type="PANTHER" id="PTHR11254:SF440">
    <property type="entry name" value="E3 UBIQUITIN-PROTEIN LIGASE NEDD-4"/>
    <property type="match status" value="1"/>
</dbReference>
<dbReference type="SMART" id="SM00119">
    <property type="entry name" value="HECTc"/>
    <property type="match status" value="1"/>
</dbReference>
<keyword evidence="7 8" id="KW-0833">Ubl conjugation pathway</keyword>
<dbReference type="InterPro" id="IPR001202">
    <property type="entry name" value="WW_dom"/>
</dbReference>
<dbReference type="InterPro" id="IPR024928">
    <property type="entry name" value="E3_ub_ligase_SMURF1"/>
</dbReference>
<dbReference type="FunFam" id="2.60.40.150:FF:000156">
    <property type="entry name" value="E3 ubiquitin-protein ligase"/>
    <property type="match status" value="1"/>
</dbReference>
<dbReference type="PIRSF" id="PIRSF001569">
    <property type="entry name" value="E3_ub_ligase_SMURF1"/>
    <property type="match status" value="1"/>
</dbReference>
<evidence type="ECO:0000256" key="8">
    <source>
        <dbReference type="PIRNR" id="PIRNR001569"/>
    </source>
</evidence>
<feature type="domain" description="WW" evidence="13">
    <location>
        <begin position="360"/>
        <end position="393"/>
    </location>
</feature>
<evidence type="ECO:0000256" key="5">
    <source>
        <dbReference type="ARBA" id="ARBA00022679"/>
    </source>
</evidence>
<proteinExistence type="predicted"/>
<dbReference type="FunFam" id="3.30.2160.10:FF:000001">
    <property type="entry name" value="E3 ubiquitin-protein ligase NEDD4-like"/>
    <property type="match status" value="1"/>
</dbReference>
<evidence type="ECO:0000313" key="15">
    <source>
        <dbReference type="EMBL" id="ORY72603.1"/>
    </source>
</evidence>
<keyword evidence="5 8" id="KW-0808">Transferase</keyword>
<dbReference type="FunFam" id="2.20.70.10:FF:000017">
    <property type="entry name" value="E3 ubiquitin-protein ligase"/>
    <property type="match status" value="1"/>
</dbReference>
<feature type="compositionally biased region" description="Low complexity" evidence="11">
    <location>
        <begin position="316"/>
        <end position="360"/>
    </location>
</feature>
<dbReference type="Gene3D" id="3.30.2410.10">
    <property type="entry name" value="Hect, E3 ligase catalytic domain"/>
    <property type="match status" value="1"/>
</dbReference>
<dbReference type="Gene3D" id="2.20.70.10">
    <property type="match status" value="2"/>
</dbReference>
<comment type="caution">
    <text evidence="15">The sequence shown here is derived from an EMBL/GenBank/DDBJ whole genome shotgun (WGS) entry which is preliminary data.</text>
</comment>
<dbReference type="PROSITE" id="PS50004">
    <property type="entry name" value="C2"/>
    <property type="match status" value="1"/>
</dbReference>
<dbReference type="FunFam" id="3.90.1750.10:FF:000005">
    <property type="entry name" value="E3 ubiquitin-protein ligase"/>
    <property type="match status" value="1"/>
</dbReference>
<dbReference type="Proteomes" id="UP000193467">
    <property type="component" value="Unassembled WGS sequence"/>
</dbReference>
<name>A0A1Y2EM15_9BASI</name>
<dbReference type="OrthoDB" id="8068875at2759"/>
<evidence type="ECO:0000256" key="6">
    <source>
        <dbReference type="ARBA" id="ARBA00022737"/>
    </source>
</evidence>
<evidence type="ECO:0000259" key="13">
    <source>
        <dbReference type="PROSITE" id="PS50020"/>
    </source>
</evidence>
<feature type="compositionally biased region" description="Low complexity" evidence="11">
    <location>
        <begin position="146"/>
        <end position="228"/>
    </location>
</feature>
<dbReference type="PROSITE" id="PS50237">
    <property type="entry name" value="HECT"/>
    <property type="match status" value="1"/>
</dbReference>
<dbReference type="InterPro" id="IPR035983">
    <property type="entry name" value="Hect_E3_ubiquitin_ligase"/>
</dbReference>
<dbReference type="GO" id="GO:0072666">
    <property type="term" value="P:establishment of protein localization to vacuole"/>
    <property type="evidence" value="ECO:0007669"/>
    <property type="project" value="UniProtKB-ARBA"/>
</dbReference>
<evidence type="ECO:0000256" key="9">
    <source>
        <dbReference type="PIRSR" id="PIRSR001569-1"/>
    </source>
</evidence>
<dbReference type="SMART" id="SM00239">
    <property type="entry name" value="C2"/>
    <property type="match status" value="1"/>
</dbReference>
<dbReference type="SUPFAM" id="SSF56204">
    <property type="entry name" value="Hect, E3 ligase catalytic domain"/>
    <property type="match status" value="1"/>
</dbReference>
<dbReference type="SMART" id="SM00456">
    <property type="entry name" value="WW"/>
    <property type="match status" value="3"/>
</dbReference>
<dbReference type="GO" id="GO:0016567">
    <property type="term" value="P:protein ubiquitination"/>
    <property type="evidence" value="ECO:0007669"/>
    <property type="project" value="UniProtKB-UniPathway"/>
</dbReference>
<dbReference type="InterPro" id="IPR000569">
    <property type="entry name" value="HECT_dom"/>
</dbReference>
<evidence type="ECO:0000259" key="14">
    <source>
        <dbReference type="PROSITE" id="PS50237"/>
    </source>
</evidence>
<evidence type="ECO:0000256" key="11">
    <source>
        <dbReference type="SAM" id="MobiDB-lite"/>
    </source>
</evidence>
<comment type="subcellular location">
    <subcellularLocation>
        <location evidence="2">Cytoplasm</location>
    </subcellularLocation>
</comment>
<dbReference type="AlphaFoldDB" id="A0A1Y2EM15"/>
<dbReference type="CDD" id="cd00201">
    <property type="entry name" value="WW"/>
    <property type="match status" value="3"/>
</dbReference>
<feature type="domain" description="WW" evidence="13">
    <location>
        <begin position="418"/>
        <end position="451"/>
    </location>
</feature>
<comment type="pathway">
    <text evidence="3 8">Protein modification; protein ubiquitination.</text>
</comment>
<evidence type="ECO:0000259" key="12">
    <source>
        <dbReference type="PROSITE" id="PS50004"/>
    </source>
</evidence>
<dbReference type="STRING" id="106004.A0A1Y2EM15"/>
<evidence type="ECO:0000313" key="16">
    <source>
        <dbReference type="Proteomes" id="UP000193467"/>
    </source>
</evidence>
<feature type="region of interest" description="Disordered" evidence="11">
    <location>
        <begin position="263"/>
        <end position="379"/>
    </location>
</feature>
<dbReference type="InterPro" id="IPR036020">
    <property type="entry name" value="WW_dom_sf"/>
</dbReference>
<keyword evidence="6" id="KW-0677">Repeat</keyword>
<dbReference type="InterPro" id="IPR000008">
    <property type="entry name" value="C2_dom"/>
</dbReference>
<dbReference type="GO" id="GO:0005737">
    <property type="term" value="C:cytoplasm"/>
    <property type="evidence" value="ECO:0007669"/>
    <property type="project" value="UniProtKB-SubCell"/>
</dbReference>
<dbReference type="EC" id="2.3.2.26" evidence="8"/>
<dbReference type="SUPFAM" id="SSF51045">
    <property type="entry name" value="WW domain"/>
    <property type="match status" value="3"/>
</dbReference>
<dbReference type="CDD" id="cd08382">
    <property type="entry name" value="C2_Smurf-like"/>
    <property type="match status" value="1"/>
</dbReference>
<evidence type="ECO:0000256" key="2">
    <source>
        <dbReference type="ARBA" id="ARBA00004496"/>
    </source>
</evidence>
<protein>
    <recommendedName>
        <fullName evidence="8">E3 ubiquitin-protein ligase</fullName>
        <ecNumber evidence="8">2.3.2.26</ecNumber>
    </recommendedName>
</protein>
<dbReference type="PROSITE" id="PS01159">
    <property type="entry name" value="WW_DOMAIN_1"/>
    <property type="match status" value="3"/>
</dbReference>
<dbReference type="FunFam" id="3.30.2410.10:FF:000001">
    <property type="entry name" value="E3 ubiquitin-protein ligase NEDD4-like"/>
    <property type="match status" value="1"/>
</dbReference>
<dbReference type="PROSITE" id="PS50020">
    <property type="entry name" value="WW_DOMAIN_2"/>
    <property type="match status" value="3"/>
</dbReference>